<organism evidence="2 3">
    <name type="scientific">Lysobacter antibioticus</name>
    <dbReference type="NCBI Taxonomy" id="84531"/>
    <lineage>
        <taxon>Bacteria</taxon>
        <taxon>Pseudomonadati</taxon>
        <taxon>Pseudomonadota</taxon>
        <taxon>Gammaproteobacteria</taxon>
        <taxon>Lysobacterales</taxon>
        <taxon>Lysobacteraceae</taxon>
        <taxon>Lysobacter</taxon>
    </lineage>
</organism>
<dbReference type="STRING" id="84531.LA76x_0689"/>
<dbReference type="GO" id="GO:0005829">
    <property type="term" value="C:cytosol"/>
    <property type="evidence" value="ECO:0007669"/>
    <property type="project" value="TreeGrafter"/>
</dbReference>
<evidence type="ECO:0000313" key="2">
    <source>
        <dbReference type="EMBL" id="ALN78850.1"/>
    </source>
</evidence>
<dbReference type="EMBL" id="CP011129">
    <property type="protein sequence ID" value="ALN78850.1"/>
    <property type="molecule type" value="Genomic_DNA"/>
</dbReference>
<dbReference type="KEGG" id="lab:LA76x_0689"/>
<protein>
    <submittedName>
        <fullName evidence="2">CheW-like domain protein</fullName>
    </submittedName>
</protein>
<dbReference type="PROSITE" id="PS50851">
    <property type="entry name" value="CHEW"/>
    <property type="match status" value="1"/>
</dbReference>
<feature type="domain" description="CheW-like" evidence="1">
    <location>
        <begin position="1"/>
        <end position="143"/>
    </location>
</feature>
<dbReference type="InterPro" id="IPR036061">
    <property type="entry name" value="CheW-like_dom_sf"/>
</dbReference>
<reference evidence="2 3" key="1">
    <citation type="journal article" date="2015" name="BMC Genomics">
        <title>Comparative genomics and metabolic profiling of the genus Lysobacter.</title>
        <authorList>
            <person name="de Bruijn I."/>
            <person name="Cheng X."/>
            <person name="de Jager V."/>
            <person name="Exposito R.G."/>
            <person name="Watrous J."/>
            <person name="Patel N."/>
            <person name="Postma J."/>
            <person name="Dorrestein P.C."/>
            <person name="Kobayashi D."/>
            <person name="Raaijmakers J.M."/>
        </authorList>
    </citation>
    <scope>NUCLEOTIDE SEQUENCE [LARGE SCALE GENOMIC DNA]</scope>
    <source>
        <strain evidence="2 3">76</strain>
    </source>
</reference>
<dbReference type="eggNOG" id="COG0835">
    <property type="taxonomic scope" value="Bacteria"/>
</dbReference>
<dbReference type="PANTHER" id="PTHR22617:SF43">
    <property type="entry name" value="PROTEIN PILI"/>
    <property type="match status" value="1"/>
</dbReference>
<dbReference type="RefSeq" id="WP_057916590.1">
    <property type="nucleotide sequence ID" value="NZ_CP011129.1"/>
</dbReference>
<evidence type="ECO:0000313" key="3">
    <source>
        <dbReference type="Proteomes" id="UP000060787"/>
    </source>
</evidence>
<dbReference type="Pfam" id="PF01584">
    <property type="entry name" value="CheW"/>
    <property type="match status" value="1"/>
</dbReference>
<sequence length="154" mass="16463">MLFLVFQLDQDRYAIEAAQVVSVLNLVEPKAIPQAPAAVAGAFDYRGEPVPLIDLCQLALGRPARALLSTRVIVVNYPVGDGGTRKLGLIAEQVLETVRREAAEFAAAGVDATQAPYLGPVVADAQGLIQWVRIEQLLPGSVRELLFQASVESA</sequence>
<dbReference type="PATRIC" id="fig|84531.8.peg.716"/>
<dbReference type="InterPro" id="IPR002545">
    <property type="entry name" value="CheW-lke_dom"/>
</dbReference>
<dbReference type="Gene3D" id="2.30.30.40">
    <property type="entry name" value="SH3 Domains"/>
    <property type="match status" value="1"/>
</dbReference>
<keyword evidence="3" id="KW-1185">Reference proteome</keyword>
<dbReference type="Proteomes" id="UP000060787">
    <property type="component" value="Chromosome"/>
</dbReference>
<name>A0A0S2F5N3_LYSAN</name>
<dbReference type="SUPFAM" id="SSF50341">
    <property type="entry name" value="CheW-like"/>
    <property type="match status" value="1"/>
</dbReference>
<dbReference type="PANTHER" id="PTHR22617">
    <property type="entry name" value="CHEMOTAXIS SENSOR HISTIDINE KINASE-RELATED"/>
    <property type="match status" value="1"/>
</dbReference>
<dbReference type="InterPro" id="IPR039315">
    <property type="entry name" value="CheW"/>
</dbReference>
<dbReference type="GO" id="GO:0007165">
    <property type="term" value="P:signal transduction"/>
    <property type="evidence" value="ECO:0007669"/>
    <property type="project" value="InterPro"/>
</dbReference>
<dbReference type="Gene3D" id="2.40.50.180">
    <property type="entry name" value="CheA-289, Domain 4"/>
    <property type="match status" value="1"/>
</dbReference>
<dbReference type="AlphaFoldDB" id="A0A0S2F5N3"/>
<evidence type="ECO:0000259" key="1">
    <source>
        <dbReference type="PROSITE" id="PS50851"/>
    </source>
</evidence>
<gene>
    <name evidence="2" type="ORF">LA76x_0689</name>
</gene>
<dbReference type="SMART" id="SM00260">
    <property type="entry name" value="CheW"/>
    <property type="match status" value="1"/>
</dbReference>
<dbReference type="GO" id="GO:0006935">
    <property type="term" value="P:chemotaxis"/>
    <property type="evidence" value="ECO:0007669"/>
    <property type="project" value="InterPro"/>
</dbReference>
<proteinExistence type="predicted"/>
<accession>A0A0S2F5N3</accession>